<dbReference type="EMBL" id="KV878128">
    <property type="protein sequence ID" value="OJJ01398.1"/>
    <property type="molecule type" value="Genomic_DNA"/>
</dbReference>
<dbReference type="GO" id="GO:0071944">
    <property type="term" value="C:cell periphery"/>
    <property type="evidence" value="ECO:0007669"/>
    <property type="project" value="UniProtKB-ARBA"/>
</dbReference>
<evidence type="ECO:0000256" key="1">
    <source>
        <dbReference type="ARBA" id="ARBA00004167"/>
    </source>
</evidence>
<dbReference type="GeneID" id="63732798"/>
<keyword evidence="2 6" id="KW-0812">Transmembrane</keyword>
<comment type="subcellular location">
    <subcellularLocation>
        <location evidence="1">Membrane</location>
        <topology evidence="1">Single-pass membrane protein</topology>
    </subcellularLocation>
</comment>
<keyword evidence="7" id="KW-0732">Signal</keyword>
<feature type="compositionally biased region" description="Low complexity" evidence="5">
    <location>
        <begin position="140"/>
        <end position="192"/>
    </location>
</feature>
<feature type="region of interest" description="Disordered" evidence="5">
    <location>
        <begin position="139"/>
        <end position="192"/>
    </location>
</feature>
<dbReference type="PANTHER" id="PTHR15549">
    <property type="entry name" value="PAIRED IMMUNOGLOBULIN-LIKE TYPE 2 RECEPTOR"/>
    <property type="match status" value="1"/>
</dbReference>
<dbReference type="InterPro" id="IPR051694">
    <property type="entry name" value="Immunoregulatory_rcpt-like"/>
</dbReference>
<evidence type="ECO:0000313" key="9">
    <source>
        <dbReference type="Proteomes" id="UP000184073"/>
    </source>
</evidence>
<reference evidence="9" key="1">
    <citation type="journal article" date="2017" name="Genome Biol.">
        <title>Comparative genomics reveals high biological diversity and specific adaptations in the industrially and medically important fungal genus Aspergillus.</title>
        <authorList>
            <person name="de Vries R.P."/>
            <person name="Riley R."/>
            <person name="Wiebenga A."/>
            <person name="Aguilar-Osorio G."/>
            <person name="Amillis S."/>
            <person name="Uchima C.A."/>
            <person name="Anderluh G."/>
            <person name="Asadollahi M."/>
            <person name="Askin M."/>
            <person name="Barry K."/>
            <person name="Battaglia E."/>
            <person name="Bayram O."/>
            <person name="Benocci T."/>
            <person name="Braus-Stromeyer S.A."/>
            <person name="Caldana C."/>
            <person name="Canovas D."/>
            <person name="Cerqueira G.C."/>
            <person name="Chen F."/>
            <person name="Chen W."/>
            <person name="Choi C."/>
            <person name="Clum A."/>
            <person name="Dos Santos R.A."/>
            <person name="Damasio A.R."/>
            <person name="Diallinas G."/>
            <person name="Emri T."/>
            <person name="Fekete E."/>
            <person name="Flipphi M."/>
            <person name="Freyberg S."/>
            <person name="Gallo A."/>
            <person name="Gournas C."/>
            <person name="Habgood R."/>
            <person name="Hainaut M."/>
            <person name="Harispe M.L."/>
            <person name="Henrissat B."/>
            <person name="Hilden K.S."/>
            <person name="Hope R."/>
            <person name="Hossain A."/>
            <person name="Karabika E."/>
            <person name="Karaffa L."/>
            <person name="Karanyi Z."/>
            <person name="Krasevec N."/>
            <person name="Kuo A."/>
            <person name="Kusch H."/>
            <person name="LaButti K."/>
            <person name="Lagendijk E.L."/>
            <person name="Lapidus A."/>
            <person name="Levasseur A."/>
            <person name="Lindquist E."/>
            <person name="Lipzen A."/>
            <person name="Logrieco A.F."/>
            <person name="MacCabe A."/>
            <person name="Maekelae M.R."/>
            <person name="Malavazi I."/>
            <person name="Melin P."/>
            <person name="Meyer V."/>
            <person name="Mielnichuk N."/>
            <person name="Miskei M."/>
            <person name="Molnar A.P."/>
            <person name="Mule G."/>
            <person name="Ngan C.Y."/>
            <person name="Orejas M."/>
            <person name="Orosz E."/>
            <person name="Ouedraogo J.P."/>
            <person name="Overkamp K.M."/>
            <person name="Park H.-S."/>
            <person name="Perrone G."/>
            <person name="Piumi F."/>
            <person name="Punt P.J."/>
            <person name="Ram A.F."/>
            <person name="Ramon A."/>
            <person name="Rauscher S."/>
            <person name="Record E."/>
            <person name="Riano-Pachon D.M."/>
            <person name="Robert V."/>
            <person name="Roehrig J."/>
            <person name="Ruller R."/>
            <person name="Salamov A."/>
            <person name="Salih N.S."/>
            <person name="Samson R.A."/>
            <person name="Sandor E."/>
            <person name="Sanguinetti M."/>
            <person name="Schuetze T."/>
            <person name="Sepcic K."/>
            <person name="Shelest E."/>
            <person name="Sherlock G."/>
            <person name="Sophianopoulou V."/>
            <person name="Squina F.M."/>
            <person name="Sun H."/>
            <person name="Susca A."/>
            <person name="Todd R.B."/>
            <person name="Tsang A."/>
            <person name="Unkles S.E."/>
            <person name="van de Wiele N."/>
            <person name="van Rossen-Uffink D."/>
            <person name="Oliveira J.V."/>
            <person name="Vesth T.C."/>
            <person name="Visser J."/>
            <person name="Yu J.-H."/>
            <person name="Zhou M."/>
            <person name="Andersen M.R."/>
            <person name="Archer D.B."/>
            <person name="Baker S.E."/>
            <person name="Benoit I."/>
            <person name="Brakhage A.A."/>
            <person name="Braus G.H."/>
            <person name="Fischer R."/>
            <person name="Frisvad J.C."/>
            <person name="Goldman G.H."/>
            <person name="Houbraken J."/>
            <person name="Oakley B."/>
            <person name="Pocsi I."/>
            <person name="Scazzocchio C."/>
            <person name="Seiboth B."/>
            <person name="vanKuyk P.A."/>
            <person name="Wortman J."/>
            <person name="Dyer P.S."/>
            <person name="Grigoriev I.V."/>
        </authorList>
    </citation>
    <scope>NUCLEOTIDE SEQUENCE [LARGE SCALE GENOMIC DNA]</scope>
    <source>
        <strain evidence="9">CBS 583.65</strain>
    </source>
</reference>
<name>A0A1L9PIR2_ASPVE</name>
<dbReference type="GO" id="GO:0016020">
    <property type="term" value="C:membrane"/>
    <property type="evidence" value="ECO:0007669"/>
    <property type="project" value="UniProtKB-SubCell"/>
</dbReference>
<feature type="chain" id="PRO_5012159963" description="Mid2 domain-containing protein" evidence="7">
    <location>
        <begin position="20"/>
        <end position="276"/>
    </location>
</feature>
<evidence type="ECO:0000256" key="3">
    <source>
        <dbReference type="ARBA" id="ARBA00022989"/>
    </source>
</evidence>
<dbReference type="AlphaFoldDB" id="A0A1L9PIR2"/>
<gene>
    <name evidence="8" type="ORF">ASPVEDRAFT_82924</name>
</gene>
<evidence type="ECO:0000256" key="5">
    <source>
        <dbReference type="SAM" id="MobiDB-lite"/>
    </source>
</evidence>
<evidence type="ECO:0000256" key="6">
    <source>
        <dbReference type="SAM" id="Phobius"/>
    </source>
</evidence>
<accession>A0A1L9PIR2</accession>
<evidence type="ECO:0000256" key="4">
    <source>
        <dbReference type="ARBA" id="ARBA00023136"/>
    </source>
</evidence>
<keyword evidence="9" id="KW-1185">Reference proteome</keyword>
<dbReference type="PANTHER" id="PTHR15549:SF26">
    <property type="entry name" value="AXIAL BUDDING PATTERN PROTEIN 2-RELATED"/>
    <property type="match status" value="1"/>
</dbReference>
<feature type="signal peptide" evidence="7">
    <location>
        <begin position="1"/>
        <end position="19"/>
    </location>
</feature>
<dbReference type="RefSeq" id="XP_040667160.1">
    <property type="nucleotide sequence ID" value="XM_040817287.1"/>
</dbReference>
<keyword evidence="3 6" id="KW-1133">Transmembrane helix</keyword>
<organism evidence="8 9">
    <name type="scientific">Aspergillus versicolor CBS 583.65</name>
    <dbReference type="NCBI Taxonomy" id="1036611"/>
    <lineage>
        <taxon>Eukaryota</taxon>
        <taxon>Fungi</taxon>
        <taxon>Dikarya</taxon>
        <taxon>Ascomycota</taxon>
        <taxon>Pezizomycotina</taxon>
        <taxon>Eurotiomycetes</taxon>
        <taxon>Eurotiomycetidae</taxon>
        <taxon>Eurotiales</taxon>
        <taxon>Aspergillaceae</taxon>
        <taxon>Aspergillus</taxon>
        <taxon>Aspergillus subgen. Nidulantes</taxon>
    </lineage>
</organism>
<feature type="transmembrane region" description="Helical" evidence="6">
    <location>
        <begin position="194"/>
        <end position="216"/>
    </location>
</feature>
<protein>
    <recommendedName>
        <fullName evidence="10">Mid2 domain-containing protein</fullName>
    </recommendedName>
</protein>
<evidence type="ECO:0000313" key="8">
    <source>
        <dbReference type="EMBL" id="OJJ01398.1"/>
    </source>
</evidence>
<evidence type="ECO:0000256" key="2">
    <source>
        <dbReference type="ARBA" id="ARBA00022692"/>
    </source>
</evidence>
<feature type="compositionally biased region" description="Polar residues" evidence="5">
    <location>
        <begin position="267"/>
        <end position="276"/>
    </location>
</feature>
<evidence type="ECO:0008006" key="10">
    <source>
        <dbReference type="Google" id="ProtNLM"/>
    </source>
</evidence>
<keyword evidence="4 6" id="KW-0472">Membrane</keyword>
<dbReference type="Proteomes" id="UP000184073">
    <property type="component" value="Unassembled WGS sequence"/>
</dbReference>
<dbReference type="VEuPathDB" id="FungiDB:ASPVEDRAFT_82924"/>
<sequence>MRRLFLAVLGASHLLAASADDVTCYKLDGTSRTVDGTKVCNSLDGAVSMCCASSDTCLNNGLCKTAGDSVSYWRDMCSISSWPEVGCLKICTSDAVVDESGNALMTPCDGTDYSETWCCGPTTDCCGNSDEITLPADIYASSSTPTPTPTSETSTSESRTSTSATTSSDSTATPSSEQSPASSESSGLSSGSKAGIGVGVAAGVIIGLGFFAFFLIQRRRKRAAIAPGATFDGSARRGAAPGAPQELEQSAVYETPADKQNTRYELPTQQSTVADR</sequence>
<feature type="region of interest" description="Disordered" evidence="5">
    <location>
        <begin position="231"/>
        <end position="276"/>
    </location>
</feature>
<dbReference type="OrthoDB" id="4506341at2759"/>
<dbReference type="STRING" id="1036611.A0A1L9PIR2"/>
<proteinExistence type="predicted"/>
<evidence type="ECO:0000256" key="7">
    <source>
        <dbReference type="SAM" id="SignalP"/>
    </source>
</evidence>